<dbReference type="Pfam" id="PF11142">
    <property type="entry name" value="DUF2917"/>
    <property type="match status" value="1"/>
</dbReference>
<accession>A0A645HL45</accession>
<sequence length="110" mass="12033">MKIKFGEGEVYLREHCHLRLSEARGMVVRCTRGVLWMTVTGEAGDIVLAAGESHRIRVAGRVVIESLGNDARVRFEPSTGERIARAASAMLGSMRRRIAGMHSAAKQLTA</sequence>
<gene>
    <name evidence="1" type="ORF">SDC9_187236</name>
</gene>
<organism evidence="1">
    <name type="scientific">bioreactor metagenome</name>
    <dbReference type="NCBI Taxonomy" id="1076179"/>
    <lineage>
        <taxon>unclassified sequences</taxon>
        <taxon>metagenomes</taxon>
        <taxon>ecological metagenomes</taxon>
    </lineage>
</organism>
<evidence type="ECO:0000313" key="1">
    <source>
        <dbReference type="EMBL" id="MPN39707.1"/>
    </source>
</evidence>
<proteinExistence type="predicted"/>
<protein>
    <recommendedName>
        <fullName evidence="2">DUF2917 domain-containing protein</fullName>
    </recommendedName>
</protein>
<dbReference type="EMBL" id="VSSQ01095674">
    <property type="protein sequence ID" value="MPN39707.1"/>
    <property type="molecule type" value="Genomic_DNA"/>
</dbReference>
<dbReference type="AlphaFoldDB" id="A0A645HL45"/>
<reference evidence="1" key="1">
    <citation type="submission" date="2019-08" db="EMBL/GenBank/DDBJ databases">
        <authorList>
            <person name="Kucharzyk K."/>
            <person name="Murdoch R.W."/>
            <person name="Higgins S."/>
            <person name="Loffler F."/>
        </authorList>
    </citation>
    <scope>NUCLEOTIDE SEQUENCE</scope>
</reference>
<evidence type="ECO:0008006" key="2">
    <source>
        <dbReference type="Google" id="ProtNLM"/>
    </source>
</evidence>
<dbReference type="InterPro" id="IPR021317">
    <property type="entry name" value="DUF2917"/>
</dbReference>
<name>A0A645HL45_9ZZZZ</name>
<comment type="caution">
    <text evidence="1">The sequence shown here is derived from an EMBL/GenBank/DDBJ whole genome shotgun (WGS) entry which is preliminary data.</text>
</comment>